<dbReference type="PANTHER" id="PTHR43272:SF33">
    <property type="entry name" value="AMP-BINDING DOMAIN-CONTAINING PROTEIN-RELATED"/>
    <property type="match status" value="1"/>
</dbReference>
<keyword evidence="2" id="KW-0067">ATP-binding</keyword>
<gene>
    <name evidence="4" type="ORF">DCCM_0542</name>
</gene>
<dbReference type="Pfam" id="PF23562">
    <property type="entry name" value="AMP-binding_C_3"/>
    <property type="match status" value="1"/>
</dbReference>
<dbReference type="Pfam" id="PF00501">
    <property type="entry name" value="AMP-binding"/>
    <property type="match status" value="1"/>
</dbReference>
<dbReference type="Proteomes" id="UP000239549">
    <property type="component" value="Unassembled WGS sequence"/>
</dbReference>
<feature type="domain" description="AMP-dependent synthetase/ligase" evidence="3">
    <location>
        <begin position="16"/>
        <end position="446"/>
    </location>
</feature>
<evidence type="ECO:0000313" key="4">
    <source>
        <dbReference type="EMBL" id="GBF32348.1"/>
    </source>
</evidence>
<dbReference type="AlphaFoldDB" id="A0A2L2X8B7"/>
<dbReference type="Gene3D" id="3.40.50.12780">
    <property type="entry name" value="N-terminal domain of ligase-like"/>
    <property type="match status" value="1"/>
</dbReference>
<comment type="caution">
    <text evidence="4">The sequence shown here is derived from an EMBL/GenBank/DDBJ whole genome shotgun (WGS) entry which is preliminary data.</text>
</comment>
<proteinExistence type="predicted"/>
<organism evidence="4 5">
    <name type="scientific">Desulfocucumis palustris</name>
    <dbReference type="NCBI Taxonomy" id="1898651"/>
    <lineage>
        <taxon>Bacteria</taxon>
        <taxon>Bacillati</taxon>
        <taxon>Bacillota</taxon>
        <taxon>Clostridia</taxon>
        <taxon>Eubacteriales</taxon>
        <taxon>Desulfocucumaceae</taxon>
        <taxon>Desulfocucumis</taxon>
    </lineage>
</organism>
<keyword evidence="1" id="KW-0547">Nucleotide-binding</keyword>
<evidence type="ECO:0000259" key="3">
    <source>
        <dbReference type="Pfam" id="PF00501"/>
    </source>
</evidence>
<dbReference type="CDD" id="cd05907">
    <property type="entry name" value="VL_LC_FACS_like"/>
    <property type="match status" value="1"/>
</dbReference>
<dbReference type="RefSeq" id="WP_104370894.1">
    <property type="nucleotide sequence ID" value="NZ_BFAV01000028.1"/>
</dbReference>
<sequence length="636" mass="70694">MDNSALPTICQGFYSTAEKYSNRRAQLFNNELYKDNNGCFTYGEMLERVESIARGLLSLGLEKQERAAIMAANSPYWTQADLAVINCGCVTVTIYPTLSLNEASYIINDSGCRYLFAGNGDILARILPGLGDMPTLEKIIVLEMGYKGDGEKIMGLGELAELGRKGAESLHRQYTGRRLGVSLEHWASIIYTSGTTGTGKGVILTHRSFSSRVMGVLENFPQMGVSITREDVCLSFLPLSHIFDRGSGQMLAIFTGACIAYGDKPSTILQDLQKYNPTWFNCVPRLYERIYITIREQMSQNPVKKFIFNRALAVGRKVLEYRTDDHGRINMAHDFNVAEKLPPLLRFRYALADRVFARVRALFGSRFKQSFSAGAGISAELATFFYIMGVRVLEGYGLTETCNACNLTPLNGIKPGKVGPVVAGSTARLGEDGEYITGGAGLFAGYLNKPEETAGAFTPDGWFKTGDVGEIDRDGYLKIVDRKKAIIVLNTGKNVAPAKIEKLFATSSCVEQAFVVGDDRKYIGVLLVPNFNYFIELYQRENISFDKSKLVYSNIAGAEICVQVGEDFVSRGILREMLDKEVARVNRRLEEYETVKKYAVITRRFTEETGELTPTLKPKKRVILANYNDVVEGLYK</sequence>
<dbReference type="EMBL" id="BFAV01000028">
    <property type="protein sequence ID" value="GBF32348.1"/>
    <property type="molecule type" value="Genomic_DNA"/>
</dbReference>
<dbReference type="GO" id="GO:0005524">
    <property type="term" value="F:ATP binding"/>
    <property type="evidence" value="ECO:0007669"/>
    <property type="project" value="UniProtKB-KW"/>
</dbReference>
<dbReference type="GO" id="GO:0004467">
    <property type="term" value="F:long-chain fatty acid-CoA ligase activity"/>
    <property type="evidence" value="ECO:0007669"/>
    <property type="project" value="TreeGrafter"/>
</dbReference>
<dbReference type="InterPro" id="IPR000873">
    <property type="entry name" value="AMP-dep_synth/lig_dom"/>
</dbReference>
<keyword evidence="5" id="KW-1185">Reference proteome</keyword>
<keyword evidence="4" id="KW-0436">Ligase</keyword>
<evidence type="ECO:0000313" key="5">
    <source>
        <dbReference type="Proteomes" id="UP000239549"/>
    </source>
</evidence>
<accession>A0A2L2X8B7</accession>
<evidence type="ECO:0000256" key="1">
    <source>
        <dbReference type="ARBA" id="ARBA00022741"/>
    </source>
</evidence>
<dbReference type="PANTHER" id="PTHR43272">
    <property type="entry name" value="LONG-CHAIN-FATTY-ACID--COA LIGASE"/>
    <property type="match status" value="1"/>
</dbReference>
<evidence type="ECO:0000256" key="2">
    <source>
        <dbReference type="ARBA" id="ARBA00022840"/>
    </source>
</evidence>
<reference evidence="5" key="1">
    <citation type="submission" date="2018-02" db="EMBL/GenBank/DDBJ databases">
        <title>Genome sequence of Desulfocucumis palustris strain NAW-5.</title>
        <authorList>
            <person name="Watanabe M."/>
            <person name="Kojima H."/>
            <person name="Fukui M."/>
        </authorList>
    </citation>
    <scope>NUCLEOTIDE SEQUENCE [LARGE SCALE GENOMIC DNA]</scope>
    <source>
        <strain evidence="5">NAW-5</strain>
    </source>
</reference>
<dbReference type="GO" id="GO:0016020">
    <property type="term" value="C:membrane"/>
    <property type="evidence" value="ECO:0007669"/>
    <property type="project" value="TreeGrafter"/>
</dbReference>
<dbReference type="OrthoDB" id="9778383at2"/>
<dbReference type="SUPFAM" id="SSF56801">
    <property type="entry name" value="Acetyl-CoA synthetase-like"/>
    <property type="match status" value="1"/>
</dbReference>
<protein>
    <submittedName>
        <fullName evidence="4">Long-chain-fatty-acid--CoA ligase</fullName>
    </submittedName>
</protein>
<dbReference type="InterPro" id="IPR042099">
    <property type="entry name" value="ANL_N_sf"/>
</dbReference>
<name>A0A2L2X8B7_9FIRM</name>